<dbReference type="EMBL" id="HBIM01000108">
    <property type="protein sequence ID" value="CAE0401705.1"/>
    <property type="molecule type" value="Transcribed_RNA"/>
</dbReference>
<keyword evidence="2" id="KW-0472">Membrane</keyword>
<feature type="region of interest" description="Disordered" evidence="1">
    <location>
        <begin position="1"/>
        <end position="28"/>
    </location>
</feature>
<feature type="transmembrane region" description="Helical" evidence="2">
    <location>
        <begin position="168"/>
        <end position="186"/>
    </location>
</feature>
<keyword evidence="2" id="KW-0812">Transmembrane</keyword>
<name>A0A7S3KV94_9STRA</name>
<sequence>MTALQQQDDAPVLQAESDGPFDLMPVRKPDPFEALRHLNWDLCRHAAGPAQSPPPPRMRSATVDTNMSPLSHTDSKNGLDQVLQNAKAVFDDFWQQQLPSNKIPTEIAAKDVLETNNNKELQVSTSTIHDVADKFEEEEKEEEENEVILSVIVTEPGTSRASRIYRGLELFAVAVCVVGLTMYLITQSGVELAFVLESKSPNQK</sequence>
<evidence type="ECO:0000256" key="2">
    <source>
        <dbReference type="SAM" id="Phobius"/>
    </source>
</evidence>
<keyword evidence="2" id="KW-1133">Transmembrane helix</keyword>
<proteinExistence type="predicted"/>
<accession>A0A7S3KV94</accession>
<evidence type="ECO:0000256" key="1">
    <source>
        <dbReference type="SAM" id="MobiDB-lite"/>
    </source>
</evidence>
<gene>
    <name evidence="3" type="ORF">ACOF00016_LOCUS93</name>
</gene>
<protein>
    <submittedName>
        <fullName evidence="3">Uncharacterized protein</fullName>
    </submittedName>
</protein>
<organism evidence="3">
    <name type="scientific">Amphora coffeiformis</name>
    <dbReference type="NCBI Taxonomy" id="265554"/>
    <lineage>
        <taxon>Eukaryota</taxon>
        <taxon>Sar</taxon>
        <taxon>Stramenopiles</taxon>
        <taxon>Ochrophyta</taxon>
        <taxon>Bacillariophyta</taxon>
        <taxon>Bacillariophyceae</taxon>
        <taxon>Bacillariophycidae</taxon>
        <taxon>Thalassiophysales</taxon>
        <taxon>Catenulaceae</taxon>
        <taxon>Amphora</taxon>
    </lineage>
</organism>
<dbReference type="AlphaFoldDB" id="A0A7S3KV94"/>
<evidence type="ECO:0000313" key="3">
    <source>
        <dbReference type="EMBL" id="CAE0401705.1"/>
    </source>
</evidence>
<reference evidence="3" key="1">
    <citation type="submission" date="2021-01" db="EMBL/GenBank/DDBJ databases">
        <authorList>
            <person name="Corre E."/>
            <person name="Pelletier E."/>
            <person name="Niang G."/>
            <person name="Scheremetjew M."/>
            <person name="Finn R."/>
            <person name="Kale V."/>
            <person name="Holt S."/>
            <person name="Cochrane G."/>
            <person name="Meng A."/>
            <person name="Brown T."/>
            <person name="Cohen L."/>
        </authorList>
    </citation>
    <scope>NUCLEOTIDE SEQUENCE</scope>
    <source>
        <strain evidence="3">CCMP127</strain>
    </source>
</reference>